<protein>
    <submittedName>
        <fullName evidence="2">Macaca fascicularis brain cDNA clone: QflA-21990, similar to human annexin A11 (ANXA11), transcript variant c, mRNA, RefSeq: NM_145869.1</fullName>
    </submittedName>
</protein>
<dbReference type="GO" id="GO:0005544">
    <property type="term" value="F:calcium-dependent phospholipid binding"/>
    <property type="evidence" value="ECO:0007669"/>
    <property type="project" value="InterPro"/>
</dbReference>
<accession>I7GMG3</accession>
<feature type="region of interest" description="Disordered" evidence="1">
    <location>
        <begin position="126"/>
        <end position="159"/>
    </location>
</feature>
<organism evidence="2">
    <name type="scientific">Macaca fascicularis</name>
    <name type="common">Crab-eating macaque</name>
    <name type="synonym">Cynomolgus monkey</name>
    <dbReference type="NCBI Taxonomy" id="9541"/>
    <lineage>
        <taxon>Eukaryota</taxon>
        <taxon>Metazoa</taxon>
        <taxon>Chordata</taxon>
        <taxon>Craniata</taxon>
        <taxon>Vertebrata</taxon>
        <taxon>Euteleostomi</taxon>
        <taxon>Mammalia</taxon>
        <taxon>Eutheria</taxon>
        <taxon>Euarchontoglires</taxon>
        <taxon>Primates</taxon>
        <taxon>Haplorrhini</taxon>
        <taxon>Catarrhini</taxon>
        <taxon>Cercopithecidae</taxon>
        <taxon>Cercopithecinae</taxon>
        <taxon>Macaca</taxon>
    </lineage>
</organism>
<name>I7GMG3_MACFA</name>
<evidence type="ECO:0000256" key="1">
    <source>
        <dbReference type="SAM" id="MobiDB-lite"/>
    </source>
</evidence>
<reference evidence="2" key="1">
    <citation type="journal article" date="2007" name="PLoS Biol.">
        <title>Rate of evolution in brain-expressed genes in humans and other primates.</title>
        <authorList>
            <person name="Wang H.-Y."/>
            <person name="Chien H.-C."/>
            <person name="Osada N."/>
            <person name="Hashimoto K."/>
            <person name="Sugano S."/>
            <person name="Gojobori T."/>
            <person name="Chou C.-K."/>
            <person name="Tsai S.-F."/>
            <person name="Wu C.-I."/>
            <person name="Shen C.-K.J."/>
        </authorList>
    </citation>
    <scope>NUCLEOTIDE SEQUENCE</scope>
</reference>
<dbReference type="AlphaFoldDB" id="I7GMG3"/>
<dbReference type="InterPro" id="IPR008157">
    <property type="entry name" value="ANX11"/>
</dbReference>
<feature type="compositionally biased region" description="Pro residues" evidence="1">
    <location>
        <begin position="1"/>
        <end position="17"/>
    </location>
</feature>
<sequence length="196" mass="20147">MSYPGYPPPPGGYPPAAPGGGPWGGAAYPPPPSMPPIGLDNVASYAGQFNQDYLSGMAANMSGTFGGANVPNLYPGAPGAGYPPVPPGGVRAAPLCPAACSSLWDVSTPRRKPILRDALISAIPRGPCAGPAHATPRTTAPRGLPWAATSDLPRSASSATPWAAAAASAELPRIPRVWDRHPRCASNPVWKPRHHR</sequence>
<dbReference type="PRINTS" id="PR01810">
    <property type="entry name" value="ANNEXINXI"/>
</dbReference>
<proteinExistence type="evidence at transcript level"/>
<dbReference type="GO" id="GO:0005509">
    <property type="term" value="F:calcium ion binding"/>
    <property type="evidence" value="ECO:0007669"/>
    <property type="project" value="InterPro"/>
</dbReference>
<feature type="region of interest" description="Disordered" evidence="1">
    <location>
        <begin position="1"/>
        <end position="28"/>
    </location>
</feature>
<dbReference type="EMBL" id="AB173316">
    <property type="protein sequence ID" value="BAE90378.1"/>
    <property type="molecule type" value="mRNA"/>
</dbReference>
<evidence type="ECO:0000313" key="2">
    <source>
        <dbReference type="EMBL" id="BAE90378.1"/>
    </source>
</evidence>